<proteinExistence type="predicted"/>
<sequence length="809" mass="89767">MEIWRCLQCGGGSGRIMQCSKGHWMCEVCHAGCGEKCGATARYVASGWVRFDVSLQKFFDVSYIWCTAFYGILACSVTAMLILRNPSLGDSLMDVGKDITFQIQTSHSCHLSSIAGKIRASKNRLGMISMSIIIVTRIIIIIMIPIITPNTLKLSRKKTSTLSTGLPLTSAPRSFLLFCVLQLLLFLCNFNVVHDWCVEQGVEFCNEVMNEDLVAAIYEKVNVDDQRRGVKQHAERDVESQDVAQQDLQAIPCSQFDFFDCHGNFEFMDCVKKRDDCAEKQRQQERVADDISCQACRLMVPIIRNKTVLWLKALAKHKTASSGKKARKSGKETNSSDALSLSNITRRDFLHLTNNMCSDHKTKSSWVNRVEIVGATFPYSLRMAGKPSDCDESCQTVTIACHNLLNRSRWSAVAESMLRALKEESMLFLSSPGFETAIPSTFERLFCKGLCQNVSNSSQPAGQAPSAKVSPVANRSSVVEMLVVLRRGNQTIEFADQQSPQDCCINVEEFLSPPICSKPPSPVTAVWVEATPQSSFMLASTQKKAVVSDRKLMSQSWHRGLLAWGAQCKNKRCSSQGNVAFSGQQEVLFATELTSELNNASSLIAPIFLCSNKHLPIVIHASRACTCKRPMTTHKFPATNQTELKAILADLPRVDKISGRLTVKKFHRSGQNNLRLYPDNIYLQLEFCPRILDDKADIVCFQRSASSSSVSASCSEIMSSQVIDRIVVLNVVLVSPHAVPKVNGLGRAIVVIRVADLNAGPEAEKQPCKPWKDVSNVYMQQVVENVLAGHSRQLTEKEVVANLREQVVR</sequence>
<reference evidence="3" key="3">
    <citation type="submission" date="2016-03" db="UniProtKB">
        <authorList>
            <consortium name="EnsemblProtists"/>
        </authorList>
    </citation>
    <scope>IDENTIFICATION</scope>
</reference>
<keyword evidence="4" id="KW-1185">Reference proteome</keyword>
<evidence type="ECO:0000313" key="2">
    <source>
        <dbReference type="EMBL" id="EKX44108.1"/>
    </source>
</evidence>
<dbReference type="HOGENOM" id="CLU_348660_0_0_1"/>
<gene>
    <name evidence="2" type="ORF">GUITHDRAFT_109892</name>
</gene>
<keyword evidence="1" id="KW-0472">Membrane</keyword>
<reference evidence="2 4" key="1">
    <citation type="journal article" date="2012" name="Nature">
        <title>Algal genomes reveal evolutionary mosaicism and the fate of nucleomorphs.</title>
        <authorList>
            <consortium name="DOE Joint Genome Institute"/>
            <person name="Curtis B.A."/>
            <person name="Tanifuji G."/>
            <person name="Burki F."/>
            <person name="Gruber A."/>
            <person name="Irimia M."/>
            <person name="Maruyama S."/>
            <person name="Arias M.C."/>
            <person name="Ball S.G."/>
            <person name="Gile G.H."/>
            <person name="Hirakawa Y."/>
            <person name="Hopkins J.F."/>
            <person name="Kuo A."/>
            <person name="Rensing S.A."/>
            <person name="Schmutz J."/>
            <person name="Symeonidi A."/>
            <person name="Elias M."/>
            <person name="Eveleigh R.J."/>
            <person name="Herman E.K."/>
            <person name="Klute M.J."/>
            <person name="Nakayama T."/>
            <person name="Obornik M."/>
            <person name="Reyes-Prieto A."/>
            <person name="Armbrust E.V."/>
            <person name="Aves S.J."/>
            <person name="Beiko R.G."/>
            <person name="Coutinho P."/>
            <person name="Dacks J.B."/>
            <person name="Durnford D.G."/>
            <person name="Fast N.M."/>
            <person name="Green B.R."/>
            <person name="Grisdale C.J."/>
            <person name="Hempel F."/>
            <person name="Henrissat B."/>
            <person name="Hoppner M.P."/>
            <person name="Ishida K."/>
            <person name="Kim E."/>
            <person name="Koreny L."/>
            <person name="Kroth P.G."/>
            <person name="Liu Y."/>
            <person name="Malik S.B."/>
            <person name="Maier U.G."/>
            <person name="McRose D."/>
            <person name="Mock T."/>
            <person name="Neilson J.A."/>
            <person name="Onodera N.T."/>
            <person name="Poole A.M."/>
            <person name="Pritham E.J."/>
            <person name="Richards T.A."/>
            <person name="Rocap G."/>
            <person name="Roy S.W."/>
            <person name="Sarai C."/>
            <person name="Schaack S."/>
            <person name="Shirato S."/>
            <person name="Slamovits C.H."/>
            <person name="Spencer D.F."/>
            <person name="Suzuki S."/>
            <person name="Worden A.Z."/>
            <person name="Zauner S."/>
            <person name="Barry K."/>
            <person name="Bell C."/>
            <person name="Bharti A.K."/>
            <person name="Crow J.A."/>
            <person name="Grimwood J."/>
            <person name="Kramer R."/>
            <person name="Lindquist E."/>
            <person name="Lucas S."/>
            <person name="Salamov A."/>
            <person name="McFadden G.I."/>
            <person name="Lane C.E."/>
            <person name="Keeling P.J."/>
            <person name="Gray M.W."/>
            <person name="Grigoriev I.V."/>
            <person name="Archibald J.M."/>
        </authorList>
    </citation>
    <scope>NUCLEOTIDE SEQUENCE</scope>
    <source>
        <strain evidence="2 4">CCMP2712</strain>
    </source>
</reference>
<evidence type="ECO:0000313" key="3">
    <source>
        <dbReference type="EnsemblProtists" id="EKX44108"/>
    </source>
</evidence>
<dbReference type="Proteomes" id="UP000011087">
    <property type="component" value="Unassembled WGS sequence"/>
</dbReference>
<reference evidence="4" key="2">
    <citation type="submission" date="2012-11" db="EMBL/GenBank/DDBJ databases">
        <authorList>
            <person name="Kuo A."/>
            <person name="Curtis B.A."/>
            <person name="Tanifuji G."/>
            <person name="Burki F."/>
            <person name="Gruber A."/>
            <person name="Irimia M."/>
            <person name="Maruyama S."/>
            <person name="Arias M.C."/>
            <person name="Ball S.G."/>
            <person name="Gile G.H."/>
            <person name="Hirakawa Y."/>
            <person name="Hopkins J.F."/>
            <person name="Rensing S.A."/>
            <person name="Schmutz J."/>
            <person name="Symeonidi A."/>
            <person name="Elias M."/>
            <person name="Eveleigh R.J."/>
            <person name="Herman E.K."/>
            <person name="Klute M.J."/>
            <person name="Nakayama T."/>
            <person name="Obornik M."/>
            <person name="Reyes-Prieto A."/>
            <person name="Armbrust E.V."/>
            <person name="Aves S.J."/>
            <person name="Beiko R.G."/>
            <person name="Coutinho P."/>
            <person name="Dacks J.B."/>
            <person name="Durnford D.G."/>
            <person name="Fast N.M."/>
            <person name="Green B.R."/>
            <person name="Grisdale C."/>
            <person name="Hempe F."/>
            <person name="Henrissat B."/>
            <person name="Hoppner M.P."/>
            <person name="Ishida K.-I."/>
            <person name="Kim E."/>
            <person name="Koreny L."/>
            <person name="Kroth P.G."/>
            <person name="Liu Y."/>
            <person name="Malik S.-B."/>
            <person name="Maier U.G."/>
            <person name="McRose D."/>
            <person name="Mock T."/>
            <person name="Neilson J.A."/>
            <person name="Onodera N.T."/>
            <person name="Poole A.M."/>
            <person name="Pritham E.J."/>
            <person name="Richards T.A."/>
            <person name="Rocap G."/>
            <person name="Roy S.W."/>
            <person name="Sarai C."/>
            <person name="Schaack S."/>
            <person name="Shirato S."/>
            <person name="Slamovits C.H."/>
            <person name="Spencer D.F."/>
            <person name="Suzuki S."/>
            <person name="Worden A.Z."/>
            <person name="Zauner S."/>
            <person name="Barry K."/>
            <person name="Bell C."/>
            <person name="Bharti A.K."/>
            <person name="Crow J.A."/>
            <person name="Grimwood J."/>
            <person name="Kramer R."/>
            <person name="Lindquist E."/>
            <person name="Lucas S."/>
            <person name="Salamov A."/>
            <person name="McFadden G.I."/>
            <person name="Lane C.E."/>
            <person name="Keeling P.J."/>
            <person name="Gray M.W."/>
            <person name="Grigoriev I.V."/>
            <person name="Archibald J.M."/>
        </authorList>
    </citation>
    <scope>NUCLEOTIDE SEQUENCE</scope>
    <source>
        <strain evidence="4">CCMP2712</strain>
    </source>
</reference>
<protein>
    <submittedName>
        <fullName evidence="2 3">Uncharacterized protein</fullName>
    </submittedName>
</protein>
<organism evidence="2">
    <name type="scientific">Guillardia theta (strain CCMP2712)</name>
    <name type="common">Cryptophyte</name>
    <dbReference type="NCBI Taxonomy" id="905079"/>
    <lineage>
        <taxon>Eukaryota</taxon>
        <taxon>Cryptophyceae</taxon>
        <taxon>Pyrenomonadales</taxon>
        <taxon>Geminigeraceae</taxon>
        <taxon>Guillardia</taxon>
    </lineage>
</organism>
<name>L1J6E0_GUITC</name>
<feature type="transmembrane region" description="Helical" evidence="1">
    <location>
        <begin position="125"/>
        <end position="147"/>
    </location>
</feature>
<dbReference type="EMBL" id="JH993006">
    <property type="protein sequence ID" value="EKX44108.1"/>
    <property type="molecule type" value="Genomic_DNA"/>
</dbReference>
<dbReference type="RefSeq" id="XP_005831088.1">
    <property type="nucleotide sequence ID" value="XM_005831031.1"/>
</dbReference>
<accession>L1J6E0</accession>
<keyword evidence="1" id="KW-0812">Transmembrane</keyword>
<dbReference type="AlphaFoldDB" id="L1J6E0"/>
<dbReference type="GeneID" id="17300882"/>
<feature type="transmembrane region" description="Helical" evidence="1">
    <location>
        <begin position="62"/>
        <end position="83"/>
    </location>
</feature>
<dbReference type="PaxDb" id="55529-EKX44108"/>
<keyword evidence="1" id="KW-1133">Transmembrane helix</keyword>
<evidence type="ECO:0000256" key="1">
    <source>
        <dbReference type="SAM" id="Phobius"/>
    </source>
</evidence>
<dbReference type="EnsemblProtists" id="EKX44108">
    <property type="protein sequence ID" value="EKX44108"/>
    <property type="gene ID" value="GUITHDRAFT_109892"/>
</dbReference>
<dbReference type="KEGG" id="gtt:GUITHDRAFT_109892"/>
<evidence type="ECO:0000313" key="4">
    <source>
        <dbReference type="Proteomes" id="UP000011087"/>
    </source>
</evidence>